<feature type="domain" description="GST C-terminal" evidence="2">
    <location>
        <begin position="87"/>
        <end position="214"/>
    </location>
</feature>
<dbReference type="GO" id="GO:0005634">
    <property type="term" value="C:nucleus"/>
    <property type="evidence" value="ECO:0007669"/>
    <property type="project" value="TreeGrafter"/>
</dbReference>
<dbReference type="InterPro" id="IPR010987">
    <property type="entry name" value="Glutathione-S-Trfase_C-like"/>
</dbReference>
<comment type="caution">
    <text evidence="3">The sequence shown here is derived from an EMBL/GenBank/DDBJ whole genome shotgun (WGS) entry which is preliminary data.</text>
</comment>
<dbReference type="PANTHER" id="PTHR43986:SF1">
    <property type="entry name" value="ELONGATION FACTOR 1-GAMMA"/>
    <property type="match status" value="1"/>
</dbReference>
<dbReference type="InterPro" id="IPR050802">
    <property type="entry name" value="EF-GSTs"/>
</dbReference>
<dbReference type="GO" id="GO:0006414">
    <property type="term" value="P:translational elongation"/>
    <property type="evidence" value="ECO:0007669"/>
    <property type="project" value="TreeGrafter"/>
</dbReference>
<dbReference type="EMBL" id="WHUW01000038">
    <property type="protein sequence ID" value="KAF8432715.1"/>
    <property type="molecule type" value="Genomic_DNA"/>
</dbReference>
<dbReference type="CDD" id="cd03044">
    <property type="entry name" value="GST_N_EF1Bgamma"/>
    <property type="match status" value="1"/>
</dbReference>
<dbReference type="InterPro" id="IPR036282">
    <property type="entry name" value="Glutathione-S-Trfase_C_sf"/>
</dbReference>
<dbReference type="FunFam" id="3.40.30.10:FF:000142">
    <property type="entry name" value="Elongation factor 1 gamma"/>
    <property type="match status" value="1"/>
</dbReference>
<dbReference type="Proteomes" id="UP001194468">
    <property type="component" value="Unassembled WGS sequence"/>
</dbReference>
<name>A0AAD4BKE1_BOLED</name>
<dbReference type="PANTHER" id="PTHR43986">
    <property type="entry name" value="ELONGATION FACTOR 1-GAMMA"/>
    <property type="match status" value="1"/>
</dbReference>
<dbReference type="Gene3D" id="1.20.1050.10">
    <property type="match status" value="1"/>
</dbReference>
<dbReference type="Pfam" id="PF14497">
    <property type="entry name" value="GST_C_3"/>
    <property type="match status" value="1"/>
</dbReference>
<keyword evidence="4" id="KW-1185">Reference proteome</keyword>
<dbReference type="InterPro" id="IPR004045">
    <property type="entry name" value="Glutathione_S-Trfase_N"/>
</dbReference>
<dbReference type="PROSITE" id="PS50405">
    <property type="entry name" value="GST_CTER"/>
    <property type="match status" value="1"/>
</dbReference>
<evidence type="ECO:0000313" key="4">
    <source>
        <dbReference type="Proteomes" id="UP001194468"/>
    </source>
</evidence>
<dbReference type="Gene3D" id="3.40.30.10">
    <property type="entry name" value="Glutaredoxin"/>
    <property type="match status" value="1"/>
</dbReference>
<gene>
    <name evidence="3" type="ORF">L210DRAFT_3557688</name>
</gene>
<organism evidence="3 4">
    <name type="scientific">Boletus edulis BED1</name>
    <dbReference type="NCBI Taxonomy" id="1328754"/>
    <lineage>
        <taxon>Eukaryota</taxon>
        <taxon>Fungi</taxon>
        <taxon>Dikarya</taxon>
        <taxon>Basidiomycota</taxon>
        <taxon>Agaricomycotina</taxon>
        <taxon>Agaricomycetes</taxon>
        <taxon>Agaricomycetidae</taxon>
        <taxon>Boletales</taxon>
        <taxon>Boletineae</taxon>
        <taxon>Boletaceae</taxon>
        <taxon>Boletoideae</taxon>
        <taxon>Boletus</taxon>
    </lineage>
</organism>
<evidence type="ECO:0000259" key="1">
    <source>
        <dbReference type="PROSITE" id="PS50404"/>
    </source>
</evidence>
<reference evidence="3" key="2">
    <citation type="journal article" date="2020" name="Nat. Commun.">
        <title>Large-scale genome sequencing of mycorrhizal fungi provides insights into the early evolution of symbiotic traits.</title>
        <authorList>
            <person name="Miyauchi S."/>
            <person name="Kiss E."/>
            <person name="Kuo A."/>
            <person name="Drula E."/>
            <person name="Kohler A."/>
            <person name="Sanchez-Garcia M."/>
            <person name="Morin E."/>
            <person name="Andreopoulos B."/>
            <person name="Barry K.W."/>
            <person name="Bonito G."/>
            <person name="Buee M."/>
            <person name="Carver A."/>
            <person name="Chen C."/>
            <person name="Cichocki N."/>
            <person name="Clum A."/>
            <person name="Culley D."/>
            <person name="Crous P.W."/>
            <person name="Fauchery L."/>
            <person name="Girlanda M."/>
            <person name="Hayes R.D."/>
            <person name="Keri Z."/>
            <person name="LaButti K."/>
            <person name="Lipzen A."/>
            <person name="Lombard V."/>
            <person name="Magnuson J."/>
            <person name="Maillard F."/>
            <person name="Murat C."/>
            <person name="Nolan M."/>
            <person name="Ohm R.A."/>
            <person name="Pangilinan J."/>
            <person name="Pereira M.F."/>
            <person name="Perotto S."/>
            <person name="Peter M."/>
            <person name="Pfister S."/>
            <person name="Riley R."/>
            <person name="Sitrit Y."/>
            <person name="Stielow J.B."/>
            <person name="Szollosi G."/>
            <person name="Zifcakova L."/>
            <person name="Stursova M."/>
            <person name="Spatafora J.W."/>
            <person name="Tedersoo L."/>
            <person name="Vaario L.M."/>
            <person name="Yamada A."/>
            <person name="Yan M."/>
            <person name="Wang P."/>
            <person name="Xu J."/>
            <person name="Bruns T."/>
            <person name="Baldrian P."/>
            <person name="Vilgalys R."/>
            <person name="Dunand C."/>
            <person name="Henrissat B."/>
            <person name="Grigoriev I.V."/>
            <person name="Hibbett D."/>
            <person name="Nagy L.G."/>
            <person name="Martin F.M."/>
        </authorList>
    </citation>
    <scope>NUCLEOTIDE SEQUENCE</scope>
    <source>
        <strain evidence="3">BED1</strain>
    </source>
</reference>
<dbReference type="InterPro" id="IPR036249">
    <property type="entry name" value="Thioredoxin-like_sf"/>
</dbReference>
<reference evidence="3" key="1">
    <citation type="submission" date="2019-10" db="EMBL/GenBank/DDBJ databases">
        <authorList>
            <consortium name="DOE Joint Genome Institute"/>
            <person name="Kuo A."/>
            <person name="Miyauchi S."/>
            <person name="Kiss E."/>
            <person name="Drula E."/>
            <person name="Kohler A."/>
            <person name="Sanchez-Garcia M."/>
            <person name="Andreopoulos B."/>
            <person name="Barry K.W."/>
            <person name="Bonito G."/>
            <person name="Buee M."/>
            <person name="Carver A."/>
            <person name="Chen C."/>
            <person name="Cichocki N."/>
            <person name="Clum A."/>
            <person name="Culley D."/>
            <person name="Crous P.W."/>
            <person name="Fauchery L."/>
            <person name="Girlanda M."/>
            <person name="Hayes R."/>
            <person name="Keri Z."/>
            <person name="LaButti K."/>
            <person name="Lipzen A."/>
            <person name="Lombard V."/>
            <person name="Magnuson J."/>
            <person name="Maillard F."/>
            <person name="Morin E."/>
            <person name="Murat C."/>
            <person name="Nolan M."/>
            <person name="Ohm R."/>
            <person name="Pangilinan J."/>
            <person name="Pereira M."/>
            <person name="Perotto S."/>
            <person name="Peter M."/>
            <person name="Riley R."/>
            <person name="Sitrit Y."/>
            <person name="Stielow B."/>
            <person name="Szollosi G."/>
            <person name="Zifcakova L."/>
            <person name="Stursova M."/>
            <person name="Spatafora J.W."/>
            <person name="Tedersoo L."/>
            <person name="Vaario L.-M."/>
            <person name="Yamada A."/>
            <person name="Yan M."/>
            <person name="Wang P."/>
            <person name="Xu J."/>
            <person name="Bruns T."/>
            <person name="Baldrian P."/>
            <person name="Vilgalys R."/>
            <person name="Henrissat B."/>
            <person name="Grigoriev I.V."/>
            <person name="Hibbett D."/>
            <person name="Nagy L.G."/>
            <person name="Martin F.M."/>
        </authorList>
    </citation>
    <scope>NUCLEOTIDE SEQUENCE</scope>
    <source>
        <strain evidence="3">BED1</strain>
    </source>
</reference>
<protein>
    <submittedName>
        <fullName evidence="3">Glutathione S-transferase C-terminal-like protein</fullName>
    </submittedName>
</protein>
<accession>A0AAD4BKE1</accession>
<dbReference type="SUPFAM" id="SSF47616">
    <property type="entry name" value="GST C-terminal domain-like"/>
    <property type="match status" value="1"/>
</dbReference>
<sequence>MAPIGTLWGKTHQPQTKVILSVAALNGLELELPEYHFFNRPAEYTSKFPYGKIPTFEDSDGFKLIEGETIARYLSGLGTKVNLLGCDAKETALVNQWIHFAEHEVWRPGWNINRMVYGFSGPFNREILDKQKEQLERALTYLETYFATRPSGYLVSDSMTLADLVLAGVILSCSKTTLGSAERVKFRLTFAHYAKVTGDERVKRFWGTEEFTEVTITEPRAFPYS</sequence>
<dbReference type="GO" id="GO:0005737">
    <property type="term" value="C:cytoplasm"/>
    <property type="evidence" value="ECO:0007669"/>
    <property type="project" value="TreeGrafter"/>
</dbReference>
<dbReference type="SUPFAM" id="SSF52833">
    <property type="entry name" value="Thioredoxin-like"/>
    <property type="match status" value="1"/>
</dbReference>
<evidence type="ECO:0000313" key="3">
    <source>
        <dbReference type="EMBL" id="KAF8432715.1"/>
    </source>
</evidence>
<proteinExistence type="predicted"/>
<feature type="domain" description="GST N-terminal" evidence="1">
    <location>
        <begin position="3"/>
        <end position="82"/>
    </location>
</feature>
<dbReference type="Pfam" id="PF02798">
    <property type="entry name" value="GST_N"/>
    <property type="match status" value="1"/>
</dbReference>
<dbReference type="PROSITE" id="PS50404">
    <property type="entry name" value="GST_NTER"/>
    <property type="match status" value="1"/>
</dbReference>
<dbReference type="SFLD" id="SFLDS00019">
    <property type="entry name" value="Glutathione_Transferase_(cytos"/>
    <property type="match status" value="1"/>
</dbReference>
<dbReference type="AlphaFoldDB" id="A0AAD4BKE1"/>
<evidence type="ECO:0000259" key="2">
    <source>
        <dbReference type="PROSITE" id="PS50405"/>
    </source>
</evidence>
<dbReference type="InterPro" id="IPR040079">
    <property type="entry name" value="Glutathione_S-Trfase"/>
</dbReference>
<dbReference type="InterPro" id="IPR004046">
    <property type="entry name" value="GST_C"/>
</dbReference>